<dbReference type="GO" id="GO:0016887">
    <property type="term" value="F:ATP hydrolysis activity"/>
    <property type="evidence" value="ECO:0007669"/>
    <property type="project" value="InterPro"/>
</dbReference>
<dbReference type="GO" id="GO:0005524">
    <property type="term" value="F:ATP binding"/>
    <property type="evidence" value="ECO:0007669"/>
    <property type="project" value="InterPro"/>
</dbReference>
<dbReference type="OrthoDB" id="5242836at2"/>
<name>A0A1M4TEJ9_9ACTN</name>
<feature type="region of interest" description="Disordered" evidence="2">
    <location>
        <begin position="66"/>
        <end position="92"/>
    </location>
</feature>
<dbReference type="Pfam" id="PF02374">
    <property type="entry name" value="ArsA_ATPase"/>
    <property type="match status" value="3"/>
</dbReference>
<feature type="compositionally biased region" description="Acidic residues" evidence="2">
    <location>
        <begin position="66"/>
        <end position="75"/>
    </location>
</feature>
<organism evidence="4 5">
    <name type="scientific">Ferrithrix thermotolerans DSM 19514</name>
    <dbReference type="NCBI Taxonomy" id="1121881"/>
    <lineage>
        <taxon>Bacteria</taxon>
        <taxon>Bacillati</taxon>
        <taxon>Actinomycetota</taxon>
        <taxon>Acidimicrobiia</taxon>
        <taxon>Acidimicrobiales</taxon>
        <taxon>Acidimicrobiaceae</taxon>
        <taxon>Ferrithrix</taxon>
    </lineage>
</organism>
<dbReference type="PANTHER" id="PTHR10803:SF3">
    <property type="entry name" value="ATPASE GET3"/>
    <property type="match status" value="1"/>
</dbReference>
<feature type="domain" description="ArsA/GET3 Anion-transporting ATPase-like" evidence="3">
    <location>
        <begin position="95"/>
        <end position="176"/>
    </location>
</feature>
<dbReference type="EMBL" id="FQUL01000005">
    <property type="protein sequence ID" value="SHE42805.1"/>
    <property type="molecule type" value="Genomic_DNA"/>
</dbReference>
<evidence type="ECO:0000259" key="3">
    <source>
        <dbReference type="Pfam" id="PF02374"/>
    </source>
</evidence>
<evidence type="ECO:0000313" key="4">
    <source>
        <dbReference type="EMBL" id="SHE42805.1"/>
    </source>
</evidence>
<dbReference type="CDD" id="cd02035">
    <property type="entry name" value="ArsA"/>
    <property type="match status" value="1"/>
</dbReference>
<dbReference type="PANTHER" id="PTHR10803">
    <property type="entry name" value="ARSENICAL PUMP-DRIVING ATPASE ARSENITE-TRANSLOCATING ATPASE"/>
    <property type="match status" value="1"/>
</dbReference>
<dbReference type="Proteomes" id="UP000184295">
    <property type="component" value="Unassembled WGS sequence"/>
</dbReference>
<dbReference type="InterPro" id="IPR027417">
    <property type="entry name" value="P-loop_NTPase"/>
</dbReference>
<feature type="compositionally biased region" description="Basic and acidic residues" evidence="2">
    <location>
        <begin position="79"/>
        <end position="92"/>
    </location>
</feature>
<sequence length="328" mass="35590">MAQFRPESLLAEIADDPKVIFVTGKGGVGKTTVSTLLVKTARDSGLRCAEIVLGDFAKLEIQDEDEVDLASEDPGPEQMPKDILSDNGDSKKDTINIDPSDALVEYMQDHGFGKVASRLIATGVIGVVSTAIPGIRDLLLLGKIKQIERDLDYDLLVVDSPATGHALSFLSSPSGLRDIASIGPLRSQAEDVIAMLQDPQRVGCVIVTIPEETPVAESMELLNLLTNKIGVKVTSVVINQVIAAVGEVEESVLTNNQAHPYVNAYNYRKGWTDLQRQHINEISQIGVTQTVELPLVFEAESPDEVAEAILKTLRSQSLEMTTKRDRHV</sequence>
<dbReference type="SUPFAM" id="SSF52540">
    <property type="entry name" value="P-loop containing nucleoside triphosphate hydrolases"/>
    <property type="match status" value="1"/>
</dbReference>
<reference evidence="5" key="1">
    <citation type="submission" date="2016-11" db="EMBL/GenBank/DDBJ databases">
        <authorList>
            <person name="Varghese N."/>
            <person name="Submissions S."/>
        </authorList>
    </citation>
    <scope>NUCLEOTIDE SEQUENCE [LARGE SCALE GENOMIC DNA]</scope>
    <source>
        <strain evidence="5">DSM 19514</strain>
    </source>
</reference>
<dbReference type="AlphaFoldDB" id="A0A1M4TEJ9"/>
<dbReference type="STRING" id="1121881.SAMN02745225_00579"/>
<proteinExistence type="inferred from homology"/>
<dbReference type="RefSeq" id="WP_072788566.1">
    <property type="nucleotide sequence ID" value="NZ_FQUL01000005.1"/>
</dbReference>
<evidence type="ECO:0000256" key="2">
    <source>
        <dbReference type="SAM" id="MobiDB-lite"/>
    </source>
</evidence>
<dbReference type="InterPro" id="IPR016300">
    <property type="entry name" value="ATPase_ArsA/GET3"/>
</dbReference>
<evidence type="ECO:0000313" key="5">
    <source>
        <dbReference type="Proteomes" id="UP000184295"/>
    </source>
</evidence>
<accession>A0A1M4TEJ9</accession>
<keyword evidence="5" id="KW-1185">Reference proteome</keyword>
<comment type="similarity">
    <text evidence="1">Belongs to the arsA ATPase family.</text>
</comment>
<feature type="domain" description="ArsA/GET3 Anion-transporting ATPase-like" evidence="3">
    <location>
        <begin position="18"/>
        <end position="35"/>
    </location>
</feature>
<gene>
    <name evidence="4" type="ORF">SAMN02745225_00579</name>
</gene>
<feature type="domain" description="ArsA/GET3 Anion-transporting ATPase-like" evidence="3">
    <location>
        <begin position="187"/>
        <end position="244"/>
    </location>
</feature>
<evidence type="ECO:0000256" key="1">
    <source>
        <dbReference type="ARBA" id="ARBA00011040"/>
    </source>
</evidence>
<dbReference type="InterPro" id="IPR025723">
    <property type="entry name" value="ArsA/GET3_ATPase-like"/>
</dbReference>
<dbReference type="Gene3D" id="3.40.50.300">
    <property type="entry name" value="P-loop containing nucleotide triphosphate hydrolases"/>
    <property type="match status" value="1"/>
</dbReference>
<protein>
    <submittedName>
        <fullName evidence="4">Anion-transporting ATPase, ArsA/GET3 family</fullName>
    </submittedName>
</protein>